<proteinExistence type="predicted"/>
<gene>
    <name evidence="2" type="primary">cspE_2</name>
    <name evidence="2" type="ORF">E2C01_093328</name>
</gene>
<dbReference type="Gene3D" id="2.40.50.140">
    <property type="entry name" value="Nucleic acid-binding proteins"/>
    <property type="match status" value="1"/>
</dbReference>
<dbReference type="InterPro" id="IPR050181">
    <property type="entry name" value="Cold_shock_domain"/>
</dbReference>
<reference evidence="2 3" key="1">
    <citation type="submission" date="2019-05" db="EMBL/GenBank/DDBJ databases">
        <title>Another draft genome of Portunus trituberculatus and its Hox gene families provides insights of decapod evolution.</title>
        <authorList>
            <person name="Jeong J.-H."/>
            <person name="Song I."/>
            <person name="Kim S."/>
            <person name="Choi T."/>
            <person name="Kim D."/>
            <person name="Ryu S."/>
            <person name="Kim W."/>
        </authorList>
    </citation>
    <scope>NUCLEOTIDE SEQUENCE [LARGE SCALE GENOMIC DNA]</scope>
    <source>
        <tissue evidence="2">Muscle</tissue>
    </source>
</reference>
<dbReference type="SMART" id="SM00357">
    <property type="entry name" value="CSP"/>
    <property type="match status" value="1"/>
</dbReference>
<dbReference type="GO" id="GO:0003676">
    <property type="term" value="F:nucleic acid binding"/>
    <property type="evidence" value="ECO:0007669"/>
    <property type="project" value="InterPro"/>
</dbReference>
<evidence type="ECO:0000313" key="2">
    <source>
        <dbReference type="EMBL" id="MPC97981.1"/>
    </source>
</evidence>
<keyword evidence="3" id="KW-1185">Reference proteome</keyword>
<dbReference type="EMBL" id="VSRR010112260">
    <property type="protein sequence ID" value="MPC97981.1"/>
    <property type="molecule type" value="Genomic_DNA"/>
</dbReference>
<dbReference type="SUPFAM" id="SSF50249">
    <property type="entry name" value="Nucleic acid-binding proteins"/>
    <property type="match status" value="1"/>
</dbReference>
<organism evidence="2 3">
    <name type="scientific">Portunus trituberculatus</name>
    <name type="common">Swimming crab</name>
    <name type="synonym">Neptunus trituberculatus</name>
    <dbReference type="NCBI Taxonomy" id="210409"/>
    <lineage>
        <taxon>Eukaryota</taxon>
        <taxon>Metazoa</taxon>
        <taxon>Ecdysozoa</taxon>
        <taxon>Arthropoda</taxon>
        <taxon>Crustacea</taxon>
        <taxon>Multicrustacea</taxon>
        <taxon>Malacostraca</taxon>
        <taxon>Eumalacostraca</taxon>
        <taxon>Eucarida</taxon>
        <taxon>Decapoda</taxon>
        <taxon>Pleocyemata</taxon>
        <taxon>Brachyura</taxon>
        <taxon>Eubrachyura</taxon>
        <taxon>Portunoidea</taxon>
        <taxon>Portunidae</taxon>
        <taxon>Portuninae</taxon>
        <taxon>Portunus</taxon>
    </lineage>
</organism>
<evidence type="ECO:0000313" key="3">
    <source>
        <dbReference type="Proteomes" id="UP000324222"/>
    </source>
</evidence>
<accession>A0A5B7JIQ1</accession>
<feature type="domain" description="CSD" evidence="1">
    <location>
        <begin position="6"/>
        <end position="72"/>
    </location>
</feature>
<sequence>MSSPTHHTGLVKWYNIKAGYGFIHDQQTGDDVFVHAAGLTRSLKENPPREGEELLLNIRESNKGPEARNVARTLEPSLPPQRAPPKTYEGRCRMMTKITLTA</sequence>
<evidence type="ECO:0000259" key="1">
    <source>
        <dbReference type="PROSITE" id="PS51857"/>
    </source>
</evidence>
<protein>
    <submittedName>
        <fullName evidence="2">Cold shock-like protein CspE</fullName>
    </submittedName>
</protein>
<dbReference type="PROSITE" id="PS51857">
    <property type="entry name" value="CSD_2"/>
    <property type="match status" value="1"/>
</dbReference>
<comment type="caution">
    <text evidence="2">The sequence shown here is derived from an EMBL/GenBank/DDBJ whole genome shotgun (WGS) entry which is preliminary data.</text>
</comment>
<dbReference type="PANTHER" id="PTHR11544">
    <property type="entry name" value="COLD SHOCK DOMAIN CONTAINING PROTEINS"/>
    <property type="match status" value="1"/>
</dbReference>
<dbReference type="InterPro" id="IPR002059">
    <property type="entry name" value="CSP_DNA-bd"/>
</dbReference>
<dbReference type="OrthoDB" id="203339at2759"/>
<dbReference type="InterPro" id="IPR012340">
    <property type="entry name" value="NA-bd_OB-fold"/>
</dbReference>
<dbReference type="Proteomes" id="UP000324222">
    <property type="component" value="Unassembled WGS sequence"/>
</dbReference>
<dbReference type="AlphaFoldDB" id="A0A5B7JIQ1"/>
<dbReference type="Pfam" id="PF00313">
    <property type="entry name" value="CSD"/>
    <property type="match status" value="1"/>
</dbReference>
<dbReference type="CDD" id="cd04458">
    <property type="entry name" value="CSP_CDS"/>
    <property type="match status" value="1"/>
</dbReference>
<dbReference type="PRINTS" id="PR00050">
    <property type="entry name" value="COLDSHOCK"/>
</dbReference>
<name>A0A5B7JIQ1_PORTR</name>
<dbReference type="InterPro" id="IPR011129">
    <property type="entry name" value="CSD"/>
</dbReference>